<evidence type="ECO:0000313" key="3">
    <source>
        <dbReference type="EMBL" id="MFH4979137.1"/>
    </source>
</evidence>
<evidence type="ECO:0000256" key="1">
    <source>
        <dbReference type="SAM" id="MobiDB-lite"/>
    </source>
</evidence>
<feature type="compositionally biased region" description="Basic and acidic residues" evidence="1">
    <location>
        <begin position="446"/>
        <end position="455"/>
    </location>
</feature>
<dbReference type="PANTHER" id="PTHR12276">
    <property type="entry name" value="EPSIN/ENT-RELATED"/>
    <property type="match status" value="1"/>
</dbReference>
<feature type="domain" description="ENTH" evidence="2">
    <location>
        <begin position="33"/>
        <end position="165"/>
    </location>
</feature>
<protein>
    <recommendedName>
        <fullName evidence="2">ENTH domain-containing protein</fullName>
    </recommendedName>
</protein>
<accession>A0ABD6EIU6</accession>
<comment type="caution">
    <text evidence="3">The sequence shown here is derived from an EMBL/GenBank/DDBJ whole genome shotgun (WGS) entry which is preliminary data.</text>
</comment>
<dbReference type="GO" id="GO:0005737">
    <property type="term" value="C:cytoplasm"/>
    <property type="evidence" value="ECO:0007669"/>
    <property type="project" value="UniProtKB-ARBA"/>
</dbReference>
<evidence type="ECO:0000313" key="4">
    <source>
        <dbReference type="Proteomes" id="UP001608902"/>
    </source>
</evidence>
<evidence type="ECO:0000259" key="2">
    <source>
        <dbReference type="PROSITE" id="PS50942"/>
    </source>
</evidence>
<dbReference type="PROSITE" id="PS50942">
    <property type="entry name" value="ENTH"/>
    <property type="match status" value="1"/>
</dbReference>
<feature type="region of interest" description="Disordered" evidence="1">
    <location>
        <begin position="439"/>
        <end position="477"/>
    </location>
</feature>
<dbReference type="GO" id="GO:0012505">
    <property type="term" value="C:endomembrane system"/>
    <property type="evidence" value="ECO:0007669"/>
    <property type="project" value="UniProtKB-ARBA"/>
</dbReference>
<dbReference type="FunFam" id="1.25.40.90:FF:000006">
    <property type="entry name" value="Clathrin interactor 1"/>
    <property type="match status" value="1"/>
</dbReference>
<dbReference type="EMBL" id="JBGFUD010003890">
    <property type="protein sequence ID" value="MFH4979137.1"/>
    <property type="molecule type" value="Genomic_DNA"/>
</dbReference>
<dbReference type="AlphaFoldDB" id="A0ABD6EIU6"/>
<gene>
    <name evidence="3" type="ORF">AB6A40_005846</name>
</gene>
<keyword evidence="4" id="KW-1185">Reference proteome</keyword>
<organism evidence="3 4">
    <name type="scientific">Gnathostoma spinigerum</name>
    <dbReference type="NCBI Taxonomy" id="75299"/>
    <lineage>
        <taxon>Eukaryota</taxon>
        <taxon>Metazoa</taxon>
        <taxon>Ecdysozoa</taxon>
        <taxon>Nematoda</taxon>
        <taxon>Chromadorea</taxon>
        <taxon>Rhabditida</taxon>
        <taxon>Spirurina</taxon>
        <taxon>Gnathostomatomorpha</taxon>
        <taxon>Gnathostomatoidea</taxon>
        <taxon>Gnathostomatidae</taxon>
        <taxon>Gnathostoma</taxon>
    </lineage>
</organism>
<feature type="compositionally biased region" description="Polar residues" evidence="1">
    <location>
        <begin position="518"/>
        <end position="540"/>
    </location>
</feature>
<dbReference type="InterPro" id="IPR008942">
    <property type="entry name" value="ENTH_VHS"/>
</dbReference>
<dbReference type="InterPro" id="IPR013809">
    <property type="entry name" value="ENTH"/>
</dbReference>
<feature type="region of interest" description="Disordered" evidence="1">
    <location>
        <begin position="509"/>
        <end position="551"/>
    </location>
</feature>
<dbReference type="SUPFAM" id="SSF48464">
    <property type="entry name" value="ENTH/VHS domain"/>
    <property type="match status" value="1"/>
</dbReference>
<feature type="compositionally biased region" description="Basic and acidic residues" evidence="1">
    <location>
        <begin position="237"/>
        <end position="253"/>
    </location>
</feature>
<dbReference type="SMART" id="SM00273">
    <property type="entry name" value="ENTH"/>
    <property type="match status" value="1"/>
</dbReference>
<name>A0ABD6EIU6_9BILA</name>
<feature type="region of interest" description="Disordered" evidence="1">
    <location>
        <begin position="212"/>
        <end position="264"/>
    </location>
</feature>
<reference evidence="3 4" key="1">
    <citation type="submission" date="2024-08" db="EMBL/GenBank/DDBJ databases">
        <title>Gnathostoma spinigerum genome.</title>
        <authorList>
            <person name="Gonzalez-Bertolin B."/>
            <person name="Monzon S."/>
            <person name="Zaballos A."/>
            <person name="Jimenez P."/>
            <person name="Dekumyoy P."/>
            <person name="Varona S."/>
            <person name="Cuesta I."/>
            <person name="Sumanam S."/>
            <person name="Adisakwattana P."/>
            <person name="Gasser R.B."/>
            <person name="Hernandez-Gonzalez A."/>
            <person name="Young N.D."/>
            <person name="Perteguer M.J."/>
        </authorList>
    </citation>
    <scope>NUCLEOTIDE SEQUENCE [LARGE SCALE GENOMIC DNA]</scope>
    <source>
        <strain evidence="3">AL3</strain>
        <tissue evidence="3">Liver</tissue>
    </source>
</reference>
<proteinExistence type="predicted"/>
<sequence length="551" mass="61297">MSDLLNGLANFTKSLTDSINTYEIRKLGDKVQGLVMNYTEAETKVREATNEDPWGPTGPQMAEIARMTYQYDAFPEVMAMLWKRMFQDNREAWRRVYKSLTLLNYLLKHGAERVIPNAREHLFELRNLESYKYIERGKDQGINVRHRAKLLCELIQDDDLLREERRKIKNEGKEKYQGFSKEDLRMHGAEICSSGGGLGRFDEWKSGSSRFSSQLDDNDFDMGREINSFQFPDDDEYRNNRESPELGIREKTPEPSGDNDDEFGSFAQARNSAKVSETVNSSVIPPVIPRPQAVDVTASKPVNPVMRKPSLGLPDLLGLEESSFDKTNDQKPFHQVGIGSFDPFGIKAPREESDDFGDFASVQHSSSLASLPAVSEQIVQSQFSVFDSPVVASCVPSVPTAAAMFADFKSLPAVNSFMLEPTAGTQSAASIESNTLSSTMSFMPHKSPDNAEKQSAKSLKLNPTSRTTDGNEKSSVKIPSKWLEATEQLNIDLDHLTSKQRLAKPRISLGEMAKGSATKRSLSDNEQNTVRSRNISSGSPSAVIGLSQPNI</sequence>
<dbReference type="Gene3D" id="1.25.40.90">
    <property type="match status" value="1"/>
</dbReference>
<dbReference type="CDD" id="cd16989">
    <property type="entry name" value="ENTH_EpsinR"/>
    <property type="match status" value="1"/>
</dbReference>
<dbReference type="Proteomes" id="UP001608902">
    <property type="component" value="Unassembled WGS sequence"/>
</dbReference>
<dbReference type="Pfam" id="PF01417">
    <property type="entry name" value="ENTH"/>
    <property type="match status" value="1"/>
</dbReference>
<dbReference type="PANTHER" id="PTHR12276:SF45">
    <property type="entry name" value="CLATHRIN INTERACTOR 1"/>
    <property type="match status" value="1"/>
</dbReference>